<dbReference type="AlphaFoldDB" id="A0AAN6SK10"/>
<dbReference type="Proteomes" id="UP001303115">
    <property type="component" value="Unassembled WGS sequence"/>
</dbReference>
<proteinExistence type="predicted"/>
<evidence type="ECO:0000313" key="3">
    <source>
        <dbReference type="Proteomes" id="UP001303115"/>
    </source>
</evidence>
<organism evidence="2 3">
    <name type="scientific">Parachaetomium inaequale</name>
    <dbReference type="NCBI Taxonomy" id="2588326"/>
    <lineage>
        <taxon>Eukaryota</taxon>
        <taxon>Fungi</taxon>
        <taxon>Dikarya</taxon>
        <taxon>Ascomycota</taxon>
        <taxon>Pezizomycotina</taxon>
        <taxon>Sordariomycetes</taxon>
        <taxon>Sordariomycetidae</taxon>
        <taxon>Sordariales</taxon>
        <taxon>Chaetomiaceae</taxon>
        <taxon>Parachaetomium</taxon>
    </lineage>
</organism>
<accession>A0AAN6SK10</accession>
<gene>
    <name evidence="2" type="ORF">C8A01DRAFT_42310</name>
</gene>
<sequence length="51" mass="5641">DDDGGEEEDDGGEDGDGDGTREVPWVEMLHGSQRRAAGSKVWRVRRDLGRN</sequence>
<reference evidence="3" key="1">
    <citation type="journal article" date="2023" name="Mol. Phylogenet. Evol.">
        <title>Genome-scale phylogeny and comparative genomics of the fungal order Sordariales.</title>
        <authorList>
            <person name="Hensen N."/>
            <person name="Bonometti L."/>
            <person name="Westerberg I."/>
            <person name="Brannstrom I.O."/>
            <person name="Guillou S."/>
            <person name="Cros-Aarteil S."/>
            <person name="Calhoun S."/>
            <person name="Haridas S."/>
            <person name="Kuo A."/>
            <person name="Mondo S."/>
            <person name="Pangilinan J."/>
            <person name="Riley R."/>
            <person name="LaButti K."/>
            <person name="Andreopoulos B."/>
            <person name="Lipzen A."/>
            <person name="Chen C."/>
            <person name="Yan M."/>
            <person name="Daum C."/>
            <person name="Ng V."/>
            <person name="Clum A."/>
            <person name="Steindorff A."/>
            <person name="Ohm R.A."/>
            <person name="Martin F."/>
            <person name="Silar P."/>
            <person name="Natvig D.O."/>
            <person name="Lalanne C."/>
            <person name="Gautier V."/>
            <person name="Ament-Velasquez S.L."/>
            <person name="Kruys A."/>
            <person name="Hutchinson M.I."/>
            <person name="Powell A.J."/>
            <person name="Barry K."/>
            <person name="Miller A.N."/>
            <person name="Grigoriev I.V."/>
            <person name="Debuchy R."/>
            <person name="Gladieux P."/>
            <person name="Hiltunen Thoren M."/>
            <person name="Johannesson H."/>
        </authorList>
    </citation>
    <scope>NUCLEOTIDE SEQUENCE [LARGE SCALE GENOMIC DNA]</scope>
    <source>
        <strain evidence="3">CBS 284.82</strain>
    </source>
</reference>
<keyword evidence="3" id="KW-1185">Reference proteome</keyword>
<protein>
    <submittedName>
        <fullName evidence="2">Uncharacterized protein</fullName>
    </submittedName>
</protein>
<comment type="caution">
    <text evidence="2">The sequence shown here is derived from an EMBL/GenBank/DDBJ whole genome shotgun (WGS) entry which is preliminary data.</text>
</comment>
<feature type="region of interest" description="Disordered" evidence="1">
    <location>
        <begin position="1"/>
        <end position="39"/>
    </location>
</feature>
<dbReference type="EMBL" id="MU854985">
    <property type="protein sequence ID" value="KAK4031211.1"/>
    <property type="molecule type" value="Genomic_DNA"/>
</dbReference>
<evidence type="ECO:0000256" key="1">
    <source>
        <dbReference type="SAM" id="MobiDB-lite"/>
    </source>
</evidence>
<evidence type="ECO:0000313" key="2">
    <source>
        <dbReference type="EMBL" id="KAK4031211.1"/>
    </source>
</evidence>
<feature type="compositionally biased region" description="Acidic residues" evidence="1">
    <location>
        <begin position="1"/>
        <end position="17"/>
    </location>
</feature>
<name>A0AAN6SK10_9PEZI</name>
<feature type="non-terminal residue" evidence="2">
    <location>
        <position position="1"/>
    </location>
</feature>